<dbReference type="EMBL" id="QXHD01000004">
    <property type="protein sequence ID" value="NEZ59570.1"/>
    <property type="molecule type" value="Genomic_DNA"/>
</dbReference>
<dbReference type="Pfam" id="PF08282">
    <property type="entry name" value="Hydrolase_3"/>
    <property type="match status" value="2"/>
</dbReference>
<sequence>MASNRLQALTTQACRQALAQIRLLATDMDGTLTHQGEFAPSLLITLEKLKASGMPVLITTGRSAGWVNGLLHYLPVELAIAENGGLYFTKTNRHPTFLQPLANDHRQLLLQQFNRLRQQYPQLKESSDNPFRLTDWTFDVTGLSLEDLQWMTSNCHENGWGFTYSTVQCHIKPLPQDKASGLAQVVAQQFPDLAHHQVLTIGDSPNDESMFDPAQFPHSVGVANVRHYLDTLTHHPSFVTQAEEGAGFGELVEELFDAINR</sequence>
<dbReference type="GO" id="GO:0016791">
    <property type="term" value="F:phosphatase activity"/>
    <property type="evidence" value="ECO:0007669"/>
    <property type="project" value="TreeGrafter"/>
</dbReference>
<accession>A0A6M0RUK8</accession>
<dbReference type="SUPFAM" id="SSF56784">
    <property type="entry name" value="HAD-like"/>
    <property type="match status" value="1"/>
</dbReference>
<comment type="caution">
    <text evidence="1">The sequence shown here is derived from an EMBL/GenBank/DDBJ whole genome shotgun (WGS) entry which is preliminary data.</text>
</comment>
<dbReference type="AlphaFoldDB" id="A0A6M0RUK8"/>
<dbReference type="Gene3D" id="3.90.1070.10">
    <property type="match status" value="1"/>
</dbReference>
<proteinExistence type="predicted"/>
<dbReference type="Gene3D" id="3.40.50.1000">
    <property type="entry name" value="HAD superfamily/HAD-like"/>
    <property type="match status" value="1"/>
</dbReference>
<dbReference type="PANTHER" id="PTHR10000">
    <property type="entry name" value="PHOSPHOSERINE PHOSPHATASE"/>
    <property type="match status" value="1"/>
</dbReference>
<gene>
    <name evidence="1" type="ORF">DXZ20_28790</name>
</gene>
<dbReference type="RefSeq" id="WP_163702514.1">
    <property type="nucleotide sequence ID" value="NZ_QXHD01000004.1"/>
</dbReference>
<dbReference type="GO" id="GO:0000287">
    <property type="term" value="F:magnesium ion binding"/>
    <property type="evidence" value="ECO:0007669"/>
    <property type="project" value="TreeGrafter"/>
</dbReference>
<dbReference type="GO" id="GO:0005829">
    <property type="term" value="C:cytosol"/>
    <property type="evidence" value="ECO:0007669"/>
    <property type="project" value="TreeGrafter"/>
</dbReference>
<reference evidence="1 2" key="1">
    <citation type="journal article" date="2020" name="Microb. Ecol.">
        <title>Ecogenomics of the Marine Benthic Filamentous Cyanobacterium Adonisia.</title>
        <authorList>
            <person name="Walter J.M."/>
            <person name="Coutinho F.H."/>
            <person name="Leomil L."/>
            <person name="Hargreaves P.I."/>
            <person name="Campeao M.E."/>
            <person name="Vieira V.V."/>
            <person name="Silva B.S."/>
            <person name="Fistarol G.O."/>
            <person name="Salomon P.S."/>
            <person name="Sawabe T."/>
            <person name="Mino S."/>
            <person name="Hosokawa M."/>
            <person name="Miyashita H."/>
            <person name="Maruyama F."/>
            <person name="van Verk M.C."/>
            <person name="Dutilh B.E."/>
            <person name="Thompson C.C."/>
            <person name="Thompson F.L."/>
        </authorList>
    </citation>
    <scope>NUCLEOTIDE SEQUENCE [LARGE SCALE GENOMIC DNA]</scope>
    <source>
        <strain evidence="1 2">CCMR0081</strain>
    </source>
</reference>
<dbReference type="Proteomes" id="UP000481033">
    <property type="component" value="Unassembled WGS sequence"/>
</dbReference>
<dbReference type="PANTHER" id="PTHR10000:SF8">
    <property type="entry name" value="HAD SUPERFAMILY HYDROLASE-LIKE, TYPE 3"/>
    <property type="match status" value="1"/>
</dbReference>
<dbReference type="InterPro" id="IPR023214">
    <property type="entry name" value="HAD_sf"/>
</dbReference>
<name>A0A6M0RUK8_9CYAN</name>
<evidence type="ECO:0000313" key="1">
    <source>
        <dbReference type="EMBL" id="NEZ59570.1"/>
    </source>
</evidence>
<protein>
    <submittedName>
        <fullName evidence="1">HAD family phosphatase</fullName>
    </submittedName>
</protein>
<evidence type="ECO:0000313" key="2">
    <source>
        <dbReference type="Proteomes" id="UP000481033"/>
    </source>
</evidence>
<dbReference type="InterPro" id="IPR036412">
    <property type="entry name" value="HAD-like_sf"/>
</dbReference>
<organism evidence="1 2">
    <name type="scientific">Adonisia turfae CCMR0081</name>
    <dbReference type="NCBI Taxonomy" id="2292702"/>
    <lineage>
        <taxon>Bacteria</taxon>
        <taxon>Bacillati</taxon>
        <taxon>Cyanobacteriota</taxon>
        <taxon>Adonisia</taxon>
        <taxon>Adonisia turfae</taxon>
    </lineage>
</organism>
<keyword evidence="2" id="KW-1185">Reference proteome</keyword>